<dbReference type="EMBL" id="CAMKVN010005311">
    <property type="protein sequence ID" value="CAI2188631.1"/>
    <property type="molecule type" value="Genomic_DNA"/>
</dbReference>
<name>A0A9W4T1C9_9GLOM</name>
<accession>A0A9W4T1C9</accession>
<protein>
    <submittedName>
        <fullName evidence="1">14932_t:CDS:1</fullName>
    </submittedName>
</protein>
<evidence type="ECO:0000313" key="1">
    <source>
        <dbReference type="EMBL" id="CAI2188631.1"/>
    </source>
</evidence>
<dbReference type="AlphaFoldDB" id="A0A9W4T1C9"/>
<sequence length="89" mass="10380">MDTSHKKRNIEAPFPSQKQGLLRDIGKLYYEANEVQLMVGEEDESIISSYFQNQFSNDQKKDAEYFILKTKYTSRCITITTKLSCSRVM</sequence>
<reference evidence="1" key="1">
    <citation type="submission" date="2022-08" db="EMBL/GenBank/DDBJ databases">
        <authorList>
            <person name="Kallberg Y."/>
            <person name="Tangrot J."/>
            <person name="Rosling A."/>
        </authorList>
    </citation>
    <scope>NUCLEOTIDE SEQUENCE</scope>
    <source>
        <strain evidence="1">Wild A</strain>
    </source>
</reference>
<comment type="caution">
    <text evidence="1">The sequence shown here is derived from an EMBL/GenBank/DDBJ whole genome shotgun (WGS) entry which is preliminary data.</text>
</comment>
<proteinExistence type="predicted"/>
<keyword evidence="2" id="KW-1185">Reference proteome</keyword>
<organism evidence="1 2">
    <name type="scientific">Funneliformis geosporum</name>
    <dbReference type="NCBI Taxonomy" id="1117311"/>
    <lineage>
        <taxon>Eukaryota</taxon>
        <taxon>Fungi</taxon>
        <taxon>Fungi incertae sedis</taxon>
        <taxon>Mucoromycota</taxon>
        <taxon>Glomeromycotina</taxon>
        <taxon>Glomeromycetes</taxon>
        <taxon>Glomerales</taxon>
        <taxon>Glomeraceae</taxon>
        <taxon>Funneliformis</taxon>
    </lineage>
</organism>
<gene>
    <name evidence="1" type="ORF">FWILDA_LOCUS13676</name>
</gene>
<evidence type="ECO:0000313" key="2">
    <source>
        <dbReference type="Proteomes" id="UP001153678"/>
    </source>
</evidence>
<dbReference type="Proteomes" id="UP001153678">
    <property type="component" value="Unassembled WGS sequence"/>
</dbReference>